<feature type="domain" description="CBS" evidence="3">
    <location>
        <begin position="81"/>
        <end position="140"/>
    </location>
</feature>
<dbReference type="Proteomes" id="UP000433181">
    <property type="component" value="Unassembled WGS sequence"/>
</dbReference>
<dbReference type="SUPFAM" id="SSF55021">
    <property type="entry name" value="ACT-like"/>
    <property type="match status" value="1"/>
</dbReference>
<dbReference type="Gene3D" id="3.10.580.10">
    <property type="entry name" value="CBS-domain"/>
    <property type="match status" value="1"/>
</dbReference>
<dbReference type="Pfam" id="PF01842">
    <property type="entry name" value="ACT"/>
    <property type="match status" value="1"/>
</dbReference>
<dbReference type="PROSITE" id="PS51671">
    <property type="entry name" value="ACT"/>
    <property type="match status" value="1"/>
</dbReference>
<organism evidence="5 6">
    <name type="scientific">Anaerovibrio slackiae</name>
    <dbReference type="NCBI Taxonomy" id="2652309"/>
    <lineage>
        <taxon>Bacteria</taxon>
        <taxon>Bacillati</taxon>
        <taxon>Bacillota</taxon>
        <taxon>Negativicutes</taxon>
        <taxon>Selenomonadales</taxon>
        <taxon>Selenomonadaceae</taxon>
        <taxon>Anaerovibrio</taxon>
    </lineage>
</organism>
<dbReference type="RefSeq" id="WP_154405801.1">
    <property type="nucleotide sequence ID" value="NZ_JAQXJM010000055.1"/>
</dbReference>
<gene>
    <name evidence="5" type="ORF">FYJ84_02515</name>
</gene>
<dbReference type="Pfam" id="PF00571">
    <property type="entry name" value="CBS"/>
    <property type="match status" value="2"/>
</dbReference>
<dbReference type="AlphaFoldDB" id="A0A6I2UFI8"/>
<dbReference type="Gene3D" id="3.30.70.260">
    <property type="match status" value="1"/>
</dbReference>
<dbReference type="InterPro" id="IPR000644">
    <property type="entry name" value="CBS_dom"/>
</dbReference>
<evidence type="ECO:0000256" key="2">
    <source>
        <dbReference type="PROSITE-ProRule" id="PRU00703"/>
    </source>
</evidence>
<evidence type="ECO:0000259" key="3">
    <source>
        <dbReference type="PROSITE" id="PS51371"/>
    </source>
</evidence>
<proteinExistence type="predicted"/>
<dbReference type="PROSITE" id="PS51371">
    <property type="entry name" value="CBS"/>
    <property type="match status" value="2"/>
</dbReference>
<dbReference type="InterPro" id="IPR046342">
    <property type="entry name" value="CBS_dom_sf"/>
</dbReference>
<dbReference type="PANTHER" id="PTHR43080">
    <property type="entry name" value="CBS DOMAIN-CONTAINING PROTEIN CBSX3, MITOCHONDRIAL"/>
    <property type="match status" value="1"/>
</dbReference>
<dbReference type="InterPro" id="IPR002912">
    <property type="entry name" value="ACT_dom"/>
</dbReference>
<dbReference type="PANTHER" id="PTHR43080:SF2">
    <property type="entry name" value="CBS DOMAIN-CONTAINING PROTEIN"/>
    <property type="match status" value="1"/>
</dbReference>
<comment type="caution">
    <text evidence="5">The sequence shown here is derived from an EMBL/GenBank/DDBJ whole genome shotgun (WGS) entry which is preliminary data.</text>
</comment>
<name>A0A6I2UFI8_9FIRM</name>
<protein>
    <submittedName>
        <fullName evidence="5">CBS domain-containing protein</fullName>
    </submittedName>
</protein>
<keyword evidence="6" id="KW-1185">Reference proteome</keyword>
<dbReference type="InterPro" id="IPR045865">
    <property type="entry name" value="ACT-like_dom_sf"/>
</dbReference>
<evidence type="ECO:0000313" key="5">
    <source>
        <dbReference type="EMBL" id="MSU07862.1"/>
    </source>
</evidence>
<feature type="domain" description="CBS" evidence="3">
    <location>
        <begin position="7"/>
        <end position="62"/>
    </location>
</feature>
<evidence type="ECO:0000256" key="1">
    <source>
        <dbReference type="ARBA" id="ARBA00023122"/>
    </source>
</evidence>
<keyword evidence="1 2" id="KW-0129">CBS domain</keyword>
<feature type="domain" description="ACT" evidence="4">
    <location>
        <begin position="143"/>
        <end position="216"/>
    </location>
</feature>
<reference evidence="5 6" key="1">
    <citation type="submission" date="2019-08" db="EMBL/GenBank/DDBJ databases">
        <title>In-depth cultivation of the pig gut microbiome towards novel bacterial diversity and tailored functional studies.</title>
        <authorList>
            <person name="Wylensek D."/>
            <person name="Hitch T.C.A."/>
            <person name="Clavel T."/>
        </authorList>
    </citation>
    <scope>NUCLEOTIDE SEQUENCE [LARGE SCALE GENOMIC DNA]</scope>
    <source>
        <strain evidence="5 6">WCA-693-APC-5D-A</strain>
    </source>
</reference>
<dbReference type="SUPFAM" id="SSF54631">
    <property type="entry name" value="CBS-domain pair"/>
    <property type="match status" value="1"/>
</dbReference>
<accession>A0A6I2UFI8</accession>
<dbReference type="GeneID" id="96777776"/>
<dbReference type="SMART" id="SM00116">
    <property type="entry name" value="CBS"/>
    <property type="match status" value="2"/>
</dbReference>
<dbReference type="CDD" id="cd04584">
    <property type="entry name" value="CBS_pair_AcuB_like"/>
    <property type="match status" value="1"/>
</dbReference>
<evidence type="ECO:0000313" key="6">
    <source>
        <dbReference type="Proteomes" id="UP000433181"/>
    </source>
</evidence>
<dbReference type="EMBL" id="VUNR01000003">
    <property type="protein sequence ID" value="MSU07862.1"/>
    <property type="molecule type" value="Genomic_DNA"/>
</dbReference>
<dbReference type="InterPro" id="IPR051257">
    <property type="entry name" value="Diverse_CBS-Domain"/>
</dbReference>
<evidence type="ECO:0000259" key="4">
    <source>
        <dbReference type="PROSITE" id="PS51671"/>
    </source>
</evidence>
<sequence length="216" mass="23313">MFVANRMTKNPITVEPTTPVNEAAKLMKRRNIRRLPVVEKGSLVGIISDRDIMRVAPSPATTLSKFEIMSLLDKITVAEIMAKDVVSLPDTATIEEAALVMYNEKLSGLPVVSSMGAVVGIITETDVFKTFVDVMGLADGKTRITLDVVDKIGVVKELAGIIADAGFNIDSMVTCKQASLAGHFEIVIRVDADNVEEITAKIEEKGYNVVHVAKIG</sequence>